<proteinExistence type="predicted"/>
<dbReference type="OrthoDB" id="2191811at2759"/>
<dbReference type="EMBL" id="MNPJ01000003">
    <property type="protein sequence ID" value="OQS55693.1"/>
    <property type="molecule type" value="Genomic_DNA"/>
</dbReference>
<sequence>MFLGGKMGNEYTIESILIVSKSLLNQQQEDFEQQKNLILKAVLKENKKIVYFLDALCFGIGTVIKTDNLTNILYPCQYSIVKNMEYIHDKCKINRLLELKKQ</sequence>
<protein>
    <submittedName>
        <fullName evidence="1">Uncharacterized protein</fullName>
    </submittedName>
</protein>
<name>A0A1W0E8Y8_9MICR</name>
<evidence type="ECO:0000313" key="1">
    <source>
        <dbReference type="EMBL" id="OQS55693.1"/>
    </source>
</evidence>
<keyword evidence="3" id="KW-1185">Reference proteome</keyword>
<accession>A0A1W0E8Y8</accession>
<organism evidence="1 3">
    <name type="scientific">Ecytonucleospora hepatopenaei</name>
    <dbReference type="NCBI Taxonomy" id="646526"/>
    <lineage>
        <taxon>Eukaryota</taxon>
        <taxon>Fungi</taxon>
        <taxon>Fungi incertae sedis</taxon>
        <taxon>Microsporidia</taxon>
        <taxon>Enterocytozoonidae</taxon>
        <taxon>Ecytonucleospora</taxon>
    </lineage>
</organism>
<dbReference type="VEuPathDB" id="MicrosporidiaDB:EHP00_2588"/>
<gene>
    <name evidence="1" type="ORF">EHP00_2588</name>
    <name evidence="2" type="ORF">EHP00_475</name>
</gene>
<comment type="caution">
    <text evidence="1">The sequence shown here is derived from an EMBL/GenBank/DDBJ whole genome shotgun (WGS) entry which is preliminary data.</text>
</comment>
<dbReference type="VEuPathDB" id="MicrosporidiaDB:EHP00_475"/>
<dbReference type="Proteomes" id="UP000192758">
    <property type="component" value="Unassembled WGS sequence"/>
</dbReference>
<reference evidence="1 3" key="1">
    <citation type="journal article" date="2017" name="Environ. Microbiol.">
        <title>Decay of the glycolytic pathway and adaptation to intranuclear parasitism within Enterocytozoonidae microsporidia.</title>
        <authorList>
            <person name="Wiredu Boakye D."/>
            <person name="Jaroenlak P."/>
            <person name="Prachumwat A."/>
            <person name="Williams T.A."/>
            <person name="Bateman K.S."/>
            <person name="Itsathitphaisarn O."/>
            <person name="Sritunyalucksana K."/>
            <person name="Paszkiewicz K.H."/>
            <person name="Moore K.A."/>
            <person name="Stentiford G.D."/>
            <person name="Williams B.A."/>
        </authorList>
    </citation>
    <scope>NUCLEOTIDE SEQUENCE [LARGE SCALE GENOMIC DNA]</scope>
    <source>
        <strain evidence="1 3">TH1</strain>
    </source>
</reference>
<dbReference type="AlphaFoldDB" id="A0A1W0E8Y8"/>
<evidence type="ECO:0000313" key="2">
    <source>
        <dbReference type="EMBL" id="OQS55758.1"/>
    </source>
</evidence>
<evidence type="ECO:0000313" key="3">
    <source>
        <dbReference type="Proteomes" id="UP000192758"/>
    </source>
</evidence>
<dbReference type="EMBL" id="MNPJ01000002">
    <property type="protein sequence ID" value="OQS55758.1"/>
    <property type="molecule type" value="Genomic_DNA"/>
</dbReference>